<name>A0ABP8KWK2_9BURK</name>
<dbReference type="SUPFAM" id="SSF53187">
    <property type="entry name" value="Zn-dependent exopeptidases"/>
    <property type="match status" value="1"/>
</dbReference>
<evidence type="ECO:0000259" key="1">
    <source>
        <dbReference type="Pfam" id="PF00246"/>
    </source>
</evidence>
<feature type="domain" description="Peptidase M14" evidence="1">
    <location>
        <begin position="55"/>
        <end position="146"/>
    </location>
</feature>
<dbReference type="Proteomes" id="UP001501788">
    <property type="component" value="Unassembled WGS sequence"/>
</dbReference>
<sequence>MAASGDPLAARFPAPAVVYQTPGLAPHRRALTTLAELADWIARLGALPENARGTRAHPLALGNSARGEPIVGVLIGRVANASPASVDATGKPVIALVGQQQGTDGASAEALLHLAQELARGELEPLLDRIHVLLVPRANPDGAAHNTAGTSSSPPLDADHLALQTPEARALARVLGDYRAAVLVESREYDASQPYLEPWSLVGRADALVQYASPANYPEFLRKAAAEWFAPALQQGLQAERLSSDPFHRLTGATPQAPLDSDHLNPARLANAQALRNSIGLVVASRRTADPMQDLQRRVHTQVVALTAVLRQAAERAASLEQVRTFVARETSAQACREPAVLRAEARRERRDLTLLDPRTGAEQTVSVEWDNGLAPQARETRTRPCGYWLAADNLRAVEQLRALGLPVLRIAEPGSVLSEGNGLQRRAIDTPAGSYYAPLNHGLALLTMAAVEPVGDAPGNAPAGVARVLSPPALVFDEAP</sequence>
<dbReference type="Gene3D" id="3.40.630.10">
    <property type="entry name" value="Zn peptidases"/>
    <property type="match status" value="1"/>
</dbReference>
<accession>A0ABP8KWK2</accession>
<organism evidence="2 3">
    <name type="scientific">Acidovorax lacteus</name>
    <dbReference type="NCBI Taxonomy" id="1924988"/>
    <lineage>
        <taxon>Bacteria</taxon>
        <taxon>Pseudomonadati</taxon>
        <taxon>Pseudomonadota</taxon>
        <taxon>Betaproteobacteria</taxon>
        <taxon>Burkholderiales</taxon>
        <taxon>Comamonadaceae</taxon>
        <taxon>Acidovorax</taxon>
    </lineage>
</organism>
<reference evidence="3" key="1">
    <citation type="journal article" date="2019" name="Int. J. Syst. Evol. Microbiol.">
        <title>The Global Catalogue of Microorganisms (GCM) 10K type strain sequencing project: providing services to taxonomists for standard genome sequencing and annotation.</title>
        <authorList>
            <consortium name="The Broad Institute Genomics Platform"/>
            <consortium name="The Broad Institute Genome Sequencing Center for Infectious Disease"/>
            <person name="Wu L."/>
            <person name="Ma J."/>
        </authorList>
    </citation>
    <scope>NUCLEOTIDE SEQUENCE [LARGE SCALE GENOMIC DNA]</scope>
    <source>
        <strain evidence="3">JCM 31890</strain>
    </source>
</reference>
<comment type="caution">
    <text evidence="2">The sequence shown here is derived from an EMBL/GenBank/DDBJ whole genome shotgun (WGS) entry which is preliminary data.</text>
</comment>
<dbReference type="Pfam" id="PF00246">
    <property type="entry name" value="Peptidase_M14"/>
    <property type="match status" value="1"/>
</dbReference>
<protein>
    <recommendedName>
        <fullName evidence="1">Peptidase M14 domain-containing protein</fullName>
    </recommendedName>
</protein>
<dbReference type="EMBL" id="BAABEX010000002">
    <property type="protein sequence ID" value="GAA4417789.1"/>
    <property type="molecule type" value="Genomic_DNA"/>
</dbReference>
<dbReference type="InterPro" id="IPR000834">
    <property type="entry name" value="Peptidase_M14"/>
</dbReference>
<evidence type="ECO:0000313" key="2">
    <source>
        <dbReference type="EMBL" id="GAA4417789.1"/>
    </source>
</evidence>
<keyword evidence="3" id="KW-1185">Reference proteome</keyword>
<evidence type="ECO:0000313" key="3">
    <source>
        <dbReference type="Proteomes" id="UP001501788"/>
    </source>
</evidence>
<proteinExistence type="predicted"/>
<gene>
    <name evidence="2" type="ORF">GCM10023090_01870</name>
</gene>